<dbReference type="Gene3D" id="2.30.42.10">
    <property type="match status" value="1"/>
</dbReference>
<dbReference type="SMART" id="SM00228">
    <property type="entry name" value="PDZ"/>
    <property type="match status" value="1"/>
</dbReference>
<reference evidence="3 4" key="1">
    <citation type="submission" date="2019-03" db="EMBL/GenBank/DDBJ databases">
        <title>Deep-cultivation of Planctomycetes and their phenomic and genomic characterization uncovers novel biology.</title>
        <authorList>
            <person name="Wiegand S."/>
            <person name="Jogler M."/>
            <person name="Boedeker C."/>
            <person name="Pinto D."/>
            <person name="Vollmers J."/>
            <person name="Rivas-Marin E."/>
            <person name="Kohn T."/>
            <person name="Peeters S.H."/>
            <person name="Heuer A."/>
            <person name="Rast P."/>
            <person name="Oberbeckmann S."/>
            <person name="Bunk B."/>
            <person name="Jeske O."/>
            <person name="Meyerdierks A."/>
            <person name="Storesund J.E."/>
            <person name="Kallscheuer N."/>
            <person name="Luecker S."/>
            <person name="Lage O.M."/>
            <person name="Pohl T."/>
            <person name="Merkel B.J."/>
            <person name="Hornburger P."/>
            <person name="Mueller R.-W."/>
            <person name="Bruemmer F."/>
            <person name="Labrenz M."/>
            <person name="Spormann A.M."/>
            <person name="Op den Camp H."/>
            <person name="Overmann J."/>
            <person name="Amann R."/>
            <person name="Jetten M.S.M."/>
            <person name="Mascher T."/>
            <person name="Medema M.H."/>
            <person name="Devos D.P."/>
            <person name="Kaster A.-K."/>
            <person name="Ovreas L."/>
            <person name="Rohde M."/>
            <person name="Galperin M.Y."/>
            <person name="Jogler C."/>
        </authorList>
    </citation>
    <scope>NUCLEOTIDE SEQUENCE [LARGE SCALE GENOMIC DNA]</scope>
    <source>
        <strain evidence="3 4">V202</strain>
    </source>
</reference>
<dbReference type="InterPro" id="IPR016024">
    <property type="entry name" value="ARM-type_fold"/>
</dbReference>
<keyword evidence="3" id="KW-0378">Hydrolase</keyword>
<keyword evidence="1" id="KW-0732">Signal</keyword>
<dbReference type="SUPFAM" id="SSF50156">
    <property type="entry name" value="PDZ domain-like"/>
    <property type="match status" value="1"/>
</dbReference>
<sequence length="320" mass="35157" precursor="true">MLTRVILIAGCALITASILHCEVSNAKDAEKTTKLPQQAIEYILDLESDDFKTREKATRALPEYGEQVIEPLLKVTKGDSLEASVRAILVIERIYQLGKKGSVDKAEDALDALTEAPNPSVAVRAEEAIDRHVGFREERAVREIRKLGGKVKLWTAEDIANGPPRGNTKPGQVKYLVIGAKWRGEEQGLRYIKRISQLHTLYMIKGHSLKEEALDDLRKTLPGTMFQTRDSDAMLGISGGGNTIRGGCLVGEVSEGLAAQKAGIQSGDFIIKFNKEDVEDFDSLVKLIGKKEAGDTVDVVLMRNGMIKTLKVTLSSWLDK</sequence>
<dbReference type="PROSITE" id="PS50106">
    <property type="entry name" value="PDZ"/>
    <property type="match status" value="1"/>
</dbReference>
<dbReference type="InterPro" id="IPR011989">
    <property type="entry name" value="ARM-like"/>
</dbReference>
<dbReference type="Gene3D" id="1.25.10.10">
    <property type="entry name" value="Leucine-rich Repeat Variant"/>
    <property type="match status" value="1"/>
</dbReference>
<accession>A0A517X3H6</accession>
<dbReference type="GO" id="GO:0006508">
    <property type="term" value="P:proteolysis"/>
    <property type="evidence" value="ECO:0007669"/>
    <property type="project" value="UniProtKB-KW"/>
</dbReference>
<evidence type="ECO:0000313" key="3">
    <source>
        <dbReference type="EMBL" id="QDU12067.1"/>
    </source>
</evidence>
<gene>
    <name evidence="3" type="ORF">V202x_54920</name>
</gene>
<feature type="signal peptide" evidence="1">
    <location>
        <begin position="1"/>
        <end position="26"/>
    </location>
</feature>
<name>A0A517X3H6_9PLAN</name>
<dbReference type="Proteomes" id="UP000318384">
    <property type="component" value="Chromosome"/>
</dbReference>
<dbReference type="AlphaFoldDB" id="A0A517X3H6"/>
<dbReference type="SUPFAM" id="SSF48371">
    <property type="entry name" value="ARM repeat"/>
    <property type="match status" value="1"/>
</dbReference>
<dbReference type="OrthoDB" id="251146at2"/>
<dbReference type="GO" id="GO:0008233">
    <property type="term" value="F:peptidase activity"/>
    <property type="evidence" value="ECO:0007669"/>
    <property type="project" value="UniProtKB-KW"/>
</dbReference>
<dbReference type="InterPro" id="IPR001478">
    <property type="entry name" value="PDZ"/>
</dbReference>
<keyword evidence="4" id="KW-1185">Reference proteome</keyword>
<dbReference type="EMBL" id="CP037422">
    <property type="protein sequence ID" value="QDU12067.1"/>
    <property type="molecule type" value="Genomic_DNA"/>
</dbReference>
<proteinExistence type="predicted"/>
<keyword evidence="3" id="KW-0645">Protease</keyword>
<evidence type="ECO:0000256" key="1">
    <source>
        <dbReference type="SAM" id="SignalP"/>
    </source>
</evidence>
<dbReference type="InterPro" id="IPR036034">
    <property type="entry name" value="PDZ_sf"/>
</dbReference>
<protein>
    <submittedName>
        <fullName evidence="3">Serine endoprotease</fullName>
    </submittedName>
</protein>
<organism evidence="3 4">
    <name type="scientific">Gimesia aquarii</name>
    <dbReference type="NCBI Taxonomy" id="2527964"/>
    <lineage>
        <taxon>Bacteria</taxon>
        <taxon>Pseudomonadati</taxon>
        <taxon>Planctomycetota</taxon>
        <taxon>Planctomycetia</taxon>
        <taxon>Planctomycetales</taxon>
        <taxon>Planctomycetaceae</taxon>
        <taxon>Gimesia</taxon>
    </lineage>
</organism>
<evidence type="ECO:0000313" key="4">
    <source>
        <dbReference type="Proteomes" id="UP000318384"/>
    </source>
</evidence>
<dbReference type="Pfam" id="PF13180">
    <property type="entry name" value="PDZ_2"/>
    <property type="match status" value="1"/>
</dbReference>
<feature type="chain" id="PRO_5022083205" evidence="1">
    <location>
        <begin position="27"/>
        <end position="320"/>
    </location>
</feature>
<evidence type="ECO:0000259" key="2">
    <source>
        <dbReference type="PROSITE" id="PS50106"/>
    </source>
</evidence>
<feature type="domain" description="PDZ" evidence="2">
    <location>
        <begin position="224"/>
        <end position="305"/>
    </location>
</feature>
<dbReference type="RefSeq" id="WP_145179990.1">
    <property type="nucleotide sequence ID" value="NZ_CP037422.1"/>
</dbReference>